<accession>A0A6B0URG8</accession>
<reference evidence="1" key="1">
    <citation type="submission" date="2019-12" db="EMBL/GenBank/DDBJ databases">
        <title>An insight into the sialome of adult female Ixodes ricinus ticks feeding for 6 days.</title>
        <authorList>
            <person name="Perner J."/>
            <person name="Ribeiro J.M.C."/>
        </authorList>
    </citation>
    <scope>NUCLEOTIDE SEQUENCE</scope>
    <source>
        <strain evidence="1">Semi-engorged</strain>
        <tissue evidence="1">Salivary glands</tissue>
    </source>
</reference>
<sequence>MCPGKGYRRLRTQQSRVLPCEGPAEFVENSHLTGTNTANRGRSRFKFYGAINIREPITNLPVMGTDIACANRVQKRGNPLQVCISQERIPQIADAAELHFMMQYTTHGNNSRVTKANIARIDGGQKRGNPL</sequence>
<dbReference type="AlphaFoldDB" id="A0A6B0URG8"/>
<dbReference type="EMBL" id="GIFC01010242">
    <property type="protein sequence ID" value="MXU92325.1"/>
    <property type="molecule type" value="Transcribed_RNA"/>
</dbReference>
<organism evidence="1">
    <name type="scientific">Ixodes ricinus</name>
    <name type="common">Common tick</name>
    <name type="synonym">Acarus ricinus</name>
    <dbReference type="NCBI Taxonomy" id="34613"/>
    <lineage>
        <taxon>Eukaryota</taxon>
        <taxon>Metazoa</taxon>
        <taxon>Ecdysozoa</taxon>
        <taxon>Arthropoda</taxon>
        <taxon>Chelicerata</taxon>
        <taxon>Arachnida</taxon>
        <taxon>Acari</taxon>
        <taxon>Parasitiformes</taxon>
        <taxon>Ixodida</taxon>
        <taxon>Ixodoidea</taxon>
        <taxon>Ixodidae</taxon>
        <taxon>Ixodinae</taxon>
        <taxon>Ixodes</taxon>
    </lineage>
</organism>
<evidence type="ECO:0000313" key="1">
    <source>
        <dbReference type="EMBL" id="MXU92325.1"/>
    </source>
</evidence>
<proteinExistence type="predicted"/>
<protein>
    <submittedName>
        <fullName evidence="1">Uncharacterized protein</fullName>
    </submittedName>
</protein>
<name>A0A6B0URG8_IXORI</name>